<dbReference type="Proteomes" id="UP001629536">
    <property type="component" value="Unassembled WGS sequence"/>
</dbReference>
<evidence type="ECO:0008006" key="3">
    <source>
        <dbReference type="Google" id="ProtNLM"/>
    </source>
</evidence>
<reference evidence="1 2" key="1">
    <citation type="journal article" date="2024" name="Front. Microbiol.">
        <title>Pangenomic and biochemical analyses of Helcococcus ovis reveal widespread tetracycline resistance and a novel bacterial species, Helcococcus bovis.</title>
        <authorList>
            <person name="Cunha F."/>
            <person name="Zhai Y."/>
            <person name="Casaro S."/>
            <person name="Jones K.L."/>
            <person name="Hernandez M."/>
            <person name="Bisinotto R.S."/>
            <person name="Kariyawasam S."/>
            <person name="Brown M.B."/>
            <person name="Phillips A."/>
            <person name="Jeong K.C."/>
            <person name="Galvao K.N."/>
        </authorList>
    </citation>
    <scope>NUCLEOTIDE SEQUENCE [LARGE SCALE GENOMIC DNA]</scope>
    <source>
        <strain evidence="1 2">KG197</strain>
    </source>
</reference>
<accession>A0ABW9F661</accession>
<dbReference type="EMBL" id="JBFNFH010000009">
    <property type="protein sequence ID" value="MFM1524949.1"/>
    <property type="molecule type" value="Genomic_DNA"/>
</dbReference>
<evidence type="ECO:0000313" key="2">
    <source>
        <dbReference type="Proteomes" id="UP001629536"/>
    </source>
</evidence>
<name>A0ABW9F661_9FIRM</name>
<comment type="caution">
    <text evidence="1">The sequence shown here is derived from an EMBL/GenBank/DDBJ whole genome shotgun (WGS) entry which is preliminary data.</text>
</comment>
<protein>
    <recommendedName>
        <fullName evidence="3">LPXTG cell wall anchor domain-containing protein</fullName>
    </recommendedName>
</protein>
<organism evidence="1 2">
    <name type="scientific">Helcococcus bovis</name>
    <dbReference type="NCBI Taxonomy" id="3153252"/>
    <lineage>
        <taxon>Bacteria</taxon>
        <taxon>Bacillati</taxon>
        <taxon>Bacillota</taxon>
        <taxon>Tissierellia</taxon>
        <taxon>Tissierellales</taxon>
        <taxon>Peptoniphilaceae</taxon>
        <taxon>Helcococcus</taxon>
    </lineage>
</organism>
<feature type="non-terminal residue" evidence="1">
    <location>
        <position position="1"/>
    </location>
</feature>
<proteinExistence type="predicted"/>
<gene>
    <name evidence="1" type="ORF">ABGF40_04610</name>
</gene>
<evidence type="ECO:0000313" key="1">
    <source>
        <dbReference type="EMBL" id="MFM1524949.1"/>
    </source>
</evidence>
<sequence>GENMKSIFKVKKIFAILLALVFSLSVFGFNKSFAEGDIPYKKEPVDVPTNSDFSVKATVQLDGKVDLNFDFSQWGKLQDNVYLMGVNKDWISGTKLNKNENSKSYSITISTDQFNTLFDEGFKVKLPDLNEGEQWRPKEDQNNRQNVHIPQILKDYVQVVDKYKELLSKYNEAQKFLKEKRDKYAPNELPTIEEAVKAIKDKYIDKQSFTYRMLKTDYEILEFELNRLEKLEKQAPKTVKVTLNTQFMTLDRKWIRIPNAVSKMTNLETNESFEFKMSDNGDVPINDLVPGKYKVEFVSVPEDSTVINGKTYDVQNPYEYEIFADTPAGLTITLSQYLPWTELTPATPIKPSVPWTELTPATPIKPSVPWTELTPATPIKPSVPWTELTPATPIKPSVPWTELTPATPIKVEENSKQENPNTGDSGVVLSFATMVISGLALFSTKRKFSK</sequence>
<keyword evidence="2" id="KW-1185">Reference proteome</keyword>